<dbReference type="UniPathway" id="UPA00094"/>
<evidence type="ECO:0000256" key="4">
    <source>
        <dbReference type="ARBA" id="ARBA00022832"/>
    </source>
</evidence>
<dbReference type="Proteomes" id="UP000186112">
    <property type="component" value="Unassembled WGS sequence"/>
</dbReference>
<evidence type="ECO:0000256" key="7">
    <source>
        <dbReference type="HAMAP-Rule" id="MF_01217"/>
    </source>
</evidence>
<evidence type="ECO:0000256" key="9">
    <source>
        <dbReference type="RuleBase" id="RU003545"/>
    </source>
</evidence>
<dbReference type="GO" id="GO:0016020">
    <property type="term" value="C:membrane"/>
    <property type="evidence" value="ECO:0007669"/>
    <property type="project" value="GOC"/>
</dbReference>
<comment type="PTM">
    <text evidence="9">4'-phosphopantetheine is transferred from CoA to a specific serine of apo-ACP by acpS.</text>
</comment>
<keyword evidence="4 7" id="KW-0276">Fatty acid metabolism</keyword>
<comment type="pathway">
    <text evidence="7 9">Lipid metabolism; fatty acid biosynthesis.</text>
</comment>
<comment type="similarity">
    <text evidence="7">Belongs to the acyl carrier protein (ACP) family.</text>
</comment>
<name>A0A1U7M4C3_TISCR</name>
<dbReference type="PANTHER" id="PTHR20863">
    <property type="entry name" value="ACYL CARRIER PROTEIN"/>
    <property type="match status" value="1"/>
</dbReference>
<dbReference type="Pfam" id="PF00550">
    <property type="entry name" value="PP-binding"/>
    <property type="match status" value="1"/>
</dbReference>
<comment type="subcellular location">
    <subcellularLocation>
        <location evidence="7">Cytoplasm</location>
    </subcellularLocation>
</comment>
<evidence type="ECO:0000256" key="1">
    <source>
        <dbReference type="ARBA" id="ARBA00022450"/>
    </source>
</evidence>
<keyword evidence="6 7" id="KW-0275">Fatty acid biosynthesis</keyword>
<dbReference type="NCBIfam" id="NF002150">
    <property type="entry name" value="PRK00982.1-4"/>
    <property type="match status" value="1"/>
</dbReference>
<dbReference type="AlphaFoldDB" id="A0A1U7M4C3"/>
<keyword evidence="1 7" id="KW-0596">Phosphopantetheine</keyword>
<dbReference type="InterPro" id="IPR009081">
    <property type="entry name" value="PP-bd_ACP"/>
</dbReference>
<dbReference type="PROSITE" id="PS50075">
    <property type="entry name" value="CARRIER"/>
    <property type="match status" value="1"/>
</dbReference>
<dbReference type="EMBL" id="LTDM01000043">
    <property type="protein sequence ID" value="OLS02069.1"/>
    <property type="molecule type" value="Genomic_DNA"/>
</dbReference>
<feature type="modified residue" description="O-(pantetheine 4'-phosphoryl)serine" evidence="7">
    <location>
        <position position="35"/>
    </location>
</feature>
<dbReference type="PANTHER" id="PTHR20863:SF76">
    <property type="entry name" value="CARRIER DOMAIN-CONTAINING PROTEIN"/>
    <property type="match status" value="1"/>
</dbReference>
<evidence type="ECO:0000256" key="8">
    <source>
        <dbReference type="NCBIfam" id="TIGR00517"/>
    </source>
</evidence>
<comment type="PTM">
    <text evidence="7">4'-phosphopantetheine is transferred from CoA to a specific serine of apo-ACP by AcpS. This modification is essential for activity because fatty acids are bound in thioester linkage to the sulfhydryl of the prosthetic group.</text>
</comment>
<dbReference type="NCBIfam" id="NF002148">
    <property type="entry name" value="PRK00982.1-2"/>
    <property type="match status" value="1"/>
</dbReference>
<evidence type="ECO:0000256" key="5">
    <source>
        <dbReference type="ARBA" id="ARBA00023098"/>
    </source>
</evidence>
<keyword evidence="7" id="KW-0963">Cytoplasm</keyword>
<comment type="caution">
    <text evidence="11">The sequence shown here is derived from an EMBL/GenBank/DDBJ whole genome shotgun (WGS) entry which is preliminary data.</text>
</comment>
<proteinExistence type="inferred from homology"/>
<comment type="function">
    <text evidence="7 9">Carrier of the growing fatty acid chain in fatty acid biosynthesis.</text>
</comment>
<dbReference type="InterPro" id="IPR036736">
    <property type="entry name" value="ACP-like_sf"/>
</dbReference>
<dbReference type="NCBIfam" id="TIGR00517">
    <property type="entry name" value="acyl_carrier"/>
    <property type="match status" value="1"/>
</dbReference>
<evidence type="ECO:0000256" key="6">
    <source>
        <dbReference type="ARBA" id="ARBA00023160"/>
    </source>
</evidence>
<dbReference type="RefSeq" id="WP_075727401.1">
    <property type="nucleotide sequence ID" value="NZ_LTDM01000043.1"/>
</dbReference>
<evidence type="ECO:0000313" key="12">
    <source>
        <dbReference type="Proteomes" id="UP000186112"/>
    </source>
</evidence>
<dbReference type="GO" id="GO:0000035">
    <property type="term" value="F:acyl binding"/>
    <property type="evidence" value="ECO:0007669"/>
    <property type="project" value="TreeGrafter"/>
</dbReference>
<dbReference type="GO" id="GO:0005829">
    <property type="term" value="C:cytosol"/>
    <property type="evidence" value="ECO:0007669"/>
    <property type="project" value="TreeGrafter"/>
</dbReference>
<reference evidence="11 12" key="1">
    <citation type="submission" date="2016-02" db="EMBL/GenBank/DDBJ databases">
        <title>Genome sequence of Tissierella creatinophila DSM 6911.</title>
        <authorList>
            <person name="Poehlein A."/>
            <person name="Daniel R."/>
        </authorList>
    </citation>
    <scope>NUCLEOTIDE SEQUENCE [LARGE SCALE GENOMIC DNA]</scope>
    <source>
        <strain evidence="11 12">DSM 6911</strain>
    </source>
</reference>
<dbReference type="GO" id="GO:0009245">
    <property type="term" value="P:lipid A biosynthetic process"/>
    <property type="evidence" value="ECO:0007669"/>
    <property type="project" value="TreeGrafter"/>
</dbReference>
<dbReference type="OrthoDB" id="9804551at2"/>
<keyword evidence="12" id="KW-1185">Reference proteome</keyword>
<evidence type="ECO:0000313" key="11">
    <source>
        <dbReference type="EMBL" id="OLS02069.1"/>
    </source>
</evidence>
<evidence type="ECO:0000256" key="2">
    <source>
        <dbReference type="ARBA" id="ARBA00022516"/>
    </source>
</evidence>
<feature type="domain" description="Carrier" evidence="10">
    <location>
        <begin position="1"/>
        <end position="75"/>
    </location>
</feature>
<keyword evidence="5 7" id="KW-0443">Lipid metabolism</keyword>
<dbReference type="Gene3D" id="1.10.1200.10">
    <property type="entry name" value="ACP-like"/>
    <property type="match status" value="1"/>
</dbReference>
<protein>
    <recommendedName>
        <fullName evidence="7 8">Acyl carrier protein</fullName>
        <shortName evidence="7">ACP</shortName>
    </recommendedName>
</protein>
<keyword evidence="2 7" id="KW-0444">Lipid biosynthesis</keyword>
<dbReference type="GO" id="GO:0000036">
    <property type="term" value="F:acyl carrier activity"/>
    <property type="evidence" value="ECO:0007669"/>
    <property type="project" value="UniProtKB-UniRule"/>
</dbReference>
<evidence type="ECO:0000256" key="3">
    <source>
        <dbReference type="ARBA" id="ARBA00022553"/>
    </source>
</evidence>
<dbReference type="InterPro" id="IPR003231">
    <property type="entry name" value="ACP"/>
</dbReference>
<organism evidence="11 12">
    <name type="scientific">Tissierella creatinophila DSM 6911</name>
    <dbReference type="NCBI Taxonomy" id="1123403"/>
    <lineage>
        <taxon>Bacteria</taxon>
        <taxon>Bacillati</taxon>
        <taxon>Bacillota</taxon>
        <taxon>Tissierellia</taxon>
        <taxon>Tissierellales</taxon>
        <taxon>Tissierellaceae</taxon>
        <taxon>Tissierella</taxon>
    </lineage>
</organism>
<evidence type="ECO:0000259" key="10">
    <source>
        <dbReference type="PROSITE" id="PS50075"/>
    </source>
</evidence>
<sequence length="76" mass="8502">MVFEKVKEVVGEQLGADVEEMTMETSLMKDLDADSLDAVEIIMALEDEFDVEIPDEDAESFKNIGNIVEYIEGKIS</sequence>
<dbReference type="HAMAP" id="MF_01217">
    <property type="entry name" value="Acyl_carrier"/>
    <property type="match status" value="1"/>
</dbReference>
<gene>
    <name evidence="11" type="primary">acpP_1</name>
    <name evidence="7" type="synonym">acpP</name>
    <name evidence="11" type="ORF">TICRE_18870</name>
</gene>
<dbReference type="SUPFAM" id="SSF47336">
    <property type="entry name" value="ACP-like"/>
    <property type="match status" value="1"/>
</dbReference>
<keyword evidence="3 7" id="KW-0597">Phosphoprotein</keyword>
<accession>A0A1U7M4C3</accession>